<gene>
    <name evidence="1" type="ORF">PPENT_87.1.T1580087</name>
</gene>
<reference evidence="1" key="1">
    <citation type="submission" date="2021-01" db="EMBL/GenBank/DDBJ databases">
        <authorList>
            <consortium name="Genoscope - CEA"/>
            <person name="William W."/>
        </authorList>
    </citation>
    <scope>NUCLEOTIDE SEQUENCE</scope>
</reference>
<proteinExistence type="predicted"/>
<evidence type="ECO:0000313" key="2">
    <source>
        <dbReference type="Proteomes" id="UP000689195"/>
    </source>
</evidence>
<dbReference type="OrthoDB" id="289073at2759"/>
<organism evidence="1 2">
    <name type="scientific">Paramecium pentaurelia</name>
    <dbReference type="NCBI Taxonomy" id="43138"/>
    <lineage>
        <taxon>Eukaryota</taxon>
        <taxon>Sar</taxon>
        <taxon>Alveolata</taxon>
        <taxon>Ciliophora</taxon>
        <taxon>Intramacronucleata</taxon>
        <taxon>Oligohymenophorea</taxon>
        <taxon>Peniculida</taxon>
        <taxon>Parameciidae</taxon>
        <taxon>Paramecium</taxon>
    </lineage>
</organism>
<dbReference type="EMBL" id="CAJJDO010000158">
    <property type="protein sequence ID" value="CAD8210263.1"/>
    <property type="molecule type" value="Genomic_DNA"/>
</dbReference>
<evidence type="ECO:0000313" key="1">
    <source>
        <dbReference type="EMBL" id="CAD8210263.1"/>
    </source>
</evidence>
<keyword evidence="2" id="KW-1185">Reference proteome</keyword>
<comment type="caution">
    <text evidence="1">The sequence shown here is derived from an EMBL/GenBank/DDBJ whole genome shotgun (WGS) entry which is preliminary data.</text>
</comment>
<protein>
    <submittedName>
        <fullName evidence="1">Uncharacterized protein</fullName>
    </submittedName>
</protein>
<dbReference type="AlphaFoldDB" id="A0A8S1YA23"/>
<sequence length="430" mass="51392">MDINLNNIKEYINIKDKEFTNKFQNILLETFTKFSFWQSKMLNLNKKLSQGSIHNQTQLKQFIERIFEELQLNLQQISLYIEDVFQQLNSNLTSQINKLEQFNRQYEQLFLVDNFINDKRLLFIYDFNQSFSDYSKFIASDNQVVSKIIQIQDKIIVSSFDKSISIWNKNLQEIQRIKDVHQSWIRVLTYFKYQGQEYILSCGDDQKYSIFNVNINNNYQILKLHQEISNLAYSRQAIFYKNCIFSPGGQRQNHDILCYNLDLNQYQYRFQFHKNMLINLKQIETNILLSTDSQGYTVRWLISKISRTHFRKLNNLSCSDYEKNLNFFGTEQGKIMICNNKSKILRNIKLSKSKILHIQQLDSHHLLFICKPDYFCLYNIKFNELLLKVKLLEIDEVTAISINIPQGILILGDKRGRLFVYNFRLYLTII</sequence>
<name>A0A8S1YA23_9CILI</name>
<accession>A0A8S1YA23</accession>
<dbReference type="Proteomes" id="UP000689195">
    <property type="component" value="Unassembled WGS sequence"/>
</dbReference>